<reference evidence="1 2" key="1">
    <citation type="journal article" date="2019" name="Commun. Biol.">
        <title>The bagworm genome reveals a unique fibroin gene that provides high tensile strength.</title>
        <authorList>
            <person name="Kono N."/>
            <person name="Nakamura H."/>
            <person name="Ohtoshi R."/>
            <person name="Tomita M."/>
            <person name="Numata K."/>
            <person name="Arakawa K."/>
        </authorList>
    </citation>
    <scope>NUCLEOTIDE SEQUENCE [LARGE SCALE GENOMIC DNA]</scope>
</reference>
<evidence type="ECO:0000313" key="1">
    <source>
        <dbReference type="EMBL" id="GBP55329.1"/>
    </source>
</evidence>
<sequence length="73" mass="8148">MNSGGTRCCSPSPPSPSYATAWNAREMLISPSSRQFSRLYANCDPFAQYKRKHTQFKVAPCLILSILKVVPLE</sequence>
<gene>
    <name evidence="1" type="ORF">EVAR_43084_1</name>
</gene>
<name>A0A4C1WZ04_EUMVA</name>
<dbReference type="Proteomes" id="UP000299102">
    <property type="component" value="Unassembled WGS sequence"/>
</dbReference>
<evidence type="ECO:0000313" key="2">
    <source>
        <dbReference type="Proteomes" id="UP000299102"/>
    </source>
</evidence>
<protein>
    <submittedName>
        <fullName evidence="1">Uncharacterized protein</fullName>
    </submittedName>
</protein>
<accession>A0A4C1WZ04</accession>
<proteinExistence type="predicted"/>
<organism evidence="1 2">
    <name type="scientific">Eumeta variegata</name>
    <name type="common">Bagworm moth</name>
    <name type="synonym">Eumeta japonica</name>
    <dbReference type="NCBI Taxonomy" id="151549"/>
    <lineage>
        <taxon>Eukaryota</taxon>
        <taxon>Metazoa</taxon>
        <taxon>Ecdysozoa</taxon>
        <taxon>Arthropoda</taxon>
        <taxon>Hexapoda</taxon>
        <taxon>Insecta</taxon>
        <taxon>Pterygota</taxon>
        <taxon>Neoptera</taxon>
        <taxon>Endopterygota</taxon>
        <taxon>Lepidoptera</taxon>
        <taxon>Glossata</taxon>
        <taxon>Ditrysia</taxon>
        <taxon>Tineoidea</taxon>
        <taxon>Psychidae</taxon>
        <taxon>Oiketicinae</taxon>
        <taxon>Eumeta</taxon>
    </lineage>
</organism>
<dbReference type="EMBL" id="BGZK01000665">
    <property type="protein sequence ID" value="GBP55329.1"/>
    <property type="molecule type" value="Genomic_DNA"/>
</dbReference>
<keyword evidence="2" id="KW-1185">Reference proteome</keyword>
<dbReference type="AlphaFoldDB" id="A0A4C1WZ04"/>
<comment type="caution">
    <text evidence="1">The sequence shown here is derived from an EMBL/GenBank/DDBJ whole genome shotgun (WGS) entry which is preliminary data.</text>
</comment>